<dbReference type="EMBL" id="LR881470">
    <property type="protein sequence ID" value="CAD5333344.1"/>
    <property type="molecule type" value="Genomic_DNA"/>
</dbReference>
<organism evidence="6 7">
    <name type="scientific">Arabidopsis thaliana</name>
    <name type="common">Mouse-ear cress</name>
    <dbReference type="NCBI Taxonomy" id="3702"/>
    <lineage>
        <taxon>Eukaryota</taxon>
        <taxon>Viridiplantae</taxon>
        <taxon>Streptophyta</taxon>
        <taxon>Embryophyta</taxon>
        <taxon>Tracheophyta</taxon>
        <taxon>Spermatophyta</taxon>
        <taxon>Magnoliopsida</taxon>
        <taxon>eudicotyledons</taxon>
        <taxon>Gunneridae</taxon>
        <taxon>Pentapetalae</taxon>
        <taxon>rosids</taxon>
        <taxon>malvids</taxon>
        <taxon>Brassicales</taxon>
        <taxon>Brassicaceae</taxon>
        <taxon>Camelineae</taxon>
        <taxon>Arabidopsis</taxon>
    </lineage>
</organism>
<gene>
    <name evidence="6" type="ORF">AT9943_LOCUS20704</name>
</gene>
<dbReference type="PANTHER" id="PTHR31009">
    <property type="entry name" value="S-ADENOSYL-L-METHIONINE:CARBOXYL METHYLTRANSFERASE FAMILY PROTEIN"/>
    <property type="match status" value="1"/>
</dbReference>
<evidence type="ECO:0000313" key="6">
    <source>
        <dbReference type="EMBL" id="CAD5333344.1"/>
    </source>
</evidence>
<evidence type="ECO:0000256" key="1">
    <source>
        <dbReference type="ARBA" id="ARBA00022603"/>
    </source>
</evidence>
<dbReference type="GO" id="GO:0032259">
    <property type="term" value="P:methylation"/>
    <property type="evidence" value="ECO:0007669"/>
    <property type="project" value="UniProtKB-KW"/>
</dbReference>
<keyword evidence="4" id="KW-0479">Metal-binding</keyword>
<evidence type="ECO:0000256" key="4">
    <source>
        <dbReference type="ARBA" id="ARBA00022723"/>
    </source>
</evidence>
<dbReference type="Gene3D" id="3.40.50.150">
    <property type="entry name" value="Vaccinia Virus protein VP39"/>
    <property type="match status" value="1"/>
</dbReference>
<protein>
    <submittedName>
        <fullName evidence="6">(thale cress) hypothetical protein</fullName>
    </submittedName>
</protein>
<dbReference type="GO" id="GO:0008168">
    <property type="term" value="F:methyltransferase activity"/>
    <property type="evidence" value="ECO:0007669"/>
    <property type="project" value="UniProtKB-KW"/>
</dbReference>
<evidence type="ECO:0000313" key="7">
    <source>
        <dbReference type="Proteomes" id="UP000516314"/>
    </source>
</evidence>
<dbReference type="Proteomes" id="UP000516314">
    <property type="component" value="Chromosome 5"/>
</dbReference>
<dbReference type="Pfam" id="PF03492">
    <property type="entry name" value="Methyltransf_7"/>
    <property type="match status" value="1"/>
</dbReference>
<name>A0A7G2FE55_ARATH</name>
<keyword evidence="3" id="KW-0949">S-adenosyl-L-methionine</keyword>
<dbReference type="GO" id="GO:0046872">
    <property type="term" value="F:metal ion binding"/>
    <property type="evidence" value="ECO:0007669"/>
    <property type="project" value="UniProtKB-KW"/>
</dbReference>
<proteinExistence type="predicted"/>
<keyword evidence="5" id="KW-0460">Magnesium</keyword>
<dbReference type="AlphaFoldDB" id="A0A7G2FE55"/>
<evidence type="ECO:0000256" key="2">
    <source>
        <dbReference type="ARBA" id="ARBA00022679"/>
    </source>
</evidence>
<accession>A0A7G2FE55</accession>
<dbReference type="InterPro" id="IPR005299">
    <property type="entry name" value="MeTrfase_7"/>
</dbReference>
<sequence>MLSAFWGHASAIAIASPVVSIVGFQGDRTTIRRPTYGEMKFVDVVERPREMPTFPQSFPMNGGDGPHSYIHNSSYQKVAIDGVKERTSEAILEKLDLKFLNRNSEANILRIADFGCSIGPNTFDVVQNIIDTVKQKRLKENKTYIGAPLEFQVCFNDQPNNDFNTLFRTQPFFSRKEYFSVGVPGSFHGRVLPKNSLHIGHTSYTLHWLSNVPQHVCDKKSPALNKSYIQCNNLVDEVTKAYKIQFRKDFGGFLEARAEELVSGGLMILSGQCLPDGIPKALTWQGVVIDMIGDCLMDLAKLGITSKEKIELFSLPTYIPHISEFKANIEQNENFNVETMEEISHPMDYMPLTNDFITSMFRAILNTIIEEHFGEGVVNELFSRLAKRLDKYPIDFKRCKKYVNYFIVLKRK</sequence>
<keyword evidence="1" id="KW-0489">Methyltransferase</keyword>
<dbReference type="InterPro" id="IPR042086">
    <property type="entry name" value="MeTrfase_capping"/>
</dbReference>
<reference evidence="6 7" key="1">
    <citation type="submission" date="2020-09" db="EMBL/GenBank/DDBJ databases">
        <authorList>
            <person name="Ashkenazy H."/>
        </authorList>
    </citation>
    <scope>NUCLEOTIDE SEQUENCE [LARGE SCALE GENOMIC DNA]</scope>
    <source>
        <strain evidence="7">cv. Cdm-0</strain>
    </source>
</reference>
<evidence type="ECO:0000256" key="3">
    <source>
        <dbReference type="ARBA" id="ARBA00022691"/>
    </source>
</evidence>
<dbReference type="InterPro" id="IPR029063">
    <property type="entry name" value="SAM-dependent_MTases_sf"/>
</dbReference>
<keyword evidence="2" id="KW-0808">Transferase</keyword>
<dbReference type="Gene3D" id="1.10.1200.270">
    <property type="entry name" value="Methyltransferase, alpha-helical capping domain"/>
    <property type="match status" value="1"/>
</dbReference>
<evidence type="ECO:0000256" key="5">
    <source>
        <dbReference type="ARBA" id="ARBA00022842"/>
    </source>
</evidence>
<dbReference type="SUPFAM" id="SSF53335">
    <property type="entry name" value="S-adenosyl-L-methionine-dependent methyltransferases"/>
    <property type="match status" value="1"/>
</dbReference>